<dbReference type="SUPFAM" id="SSF81593">
    <property type="entry name" value="Nucleotidyltransferase substrate binding subunit/domain"/>
    <property type="match status" value="1"/>
</dbReference>
<evidence type="ECO:0000259" key="1">
    <source>
        <dbReference type="PROSITE" id="PS50910"/>
    </source>
</evidence>
<proteinExistence type="predicted"/>
<protein>
    <submittedName>
        <fullName evidence="2">HEPN domain-containing protein</fullName>
    </submittedName>
</protein>
<evidence type="ECO:0000313" key="2">
    <source>
        <dbReference type="EMBL" id="HEX70925.1"/>
    </source>
</evidence>
<organism evidence="2">
    <name type="scientific">Thermorudis sp</name>
    <dbReference type="NCBI Taxonomy" id="1969470"/>
    <lineage>
        <taxon>Bacteria</taxon>
        <taxon>Pseudomonadati</taxon>
        <taxon>Thermomicrobiota</taxon>
        <taxon>Thermomicrobia</taxon>
        <taxon>Thermomicrobia incertae sedis</taxon>
        <taxon>Thermorudis</taxon>
    </lineage>
</organism>
<dbReference type="Pfam" id="PF05168">
    <property type="entry name" value="HEPN"/>
    <property type="match status" value="1"/>
</dbReference>
<name>A0A7C2WSS0_9BACT</name>
<dbReference type="EMBL" id="DSID01000508">
    <property type="protein sequence ID" value="HEX70925.1"/>
    <property type="molecule type" value="Genomic_DNA"/>
</dbReference>
<dbReference type="InterPro" id="IPR007842">
    <property type="entry name" value="HEPN_dom"/>
</dbReference>
<reference evidence="2" key="1">
    <citation type="journal article" date="2020" name="mSystems">
        <title>Genome- and Community-Level Interaction Insights into Carbon Utilization and Element Cycling Functions of Hydrothermarchaeota in Hydrothermal Sediment.</title>
        <authorList>
            <person name="Zhou Z."/>
            <person name="Liu Y."/>
            <person name="Xu W."/>
            <person name="Pan J."/>
            <person name="Luo Z.H."/>
            <person name="Li M."/>
        </authorList>
    </citation>
    <scope>NUCLEOTIDE SEQUENCE [LARGE SCALE GENOMIC DNA]</scope>
    <source>
        <strain evidence="2">SpSt-192</strain>
    </source>
</reference>
<dbReference type="AlphaFoldDB" id="A0A7C2WSS0"/>
<dbReference type="PROSITE" id="PS50910">
    <property type="entry name" value="HEPN"/>
    <property type="match status" value="1"/>
</dbReference>
<gene>
    <name evidence="2" type="ORF">ENP13_06740</name>
</gene>
<accession>A0A7C2WSS0</accession>
<feature type="domain" description="HEPN" evidence="1">
    <location>
        <begin position="17"/>
        <end position="123"/>
    </location>
</feature>
<dbReference type="Gene3D" id="1.20.120.330">
    <property type="entry name" value="Nucleotidyltransferases domain 2"/>
    <property type="match status" value="1"/>
</dbReference>
<sequence length="137" mass="15559">MPHDPAKVAECRAWLDRAWADLDSAAILLGPTRPRPDTALFHCQQAAEKAWKAFLCWYDVPFRKTHNLRELGEACAALDSSLRPLAERAEDLTQFAWLFRYPGDLEEPTPAEAEEALALAREVYDAVLARLPRETWP</sequence>
<dbReference type="SMART" id="SM00748">
    <property type="entry name" value="HEPN"/>
    <property type="match status" value="1"/>
</dbReference>
<comment type="caution">
    <text evidence="2">The sequence shown here is derived from an EMBL/GenBank/DDBJ whole genome shotgun (WGS) entry which is preliminary data.</text>
</comment>